<evidence type="ECO:0000313" key="2">
    <source>
        <dbReference type="EMBL" id="KAK0615859.1"/>
    </source>
</evidence>
<dbReference type="EMBL" id="JAULSR010000006">
    <property type="protein sequence ID" value="KAK0615859.1"/>
    <property type="molecule type" value="Genomic_DNA"/>
</dbReference>
<feature type="compositionally biased region" description="Low complexity" evidence="1">
    <location>
        <begin position="52"/>
        <end position="83"/>
    </location>
</feature>
<dbReference type="InterPro" id="IPR036875">
    <property type="entry name" value="Znf_CCHC_sf"/>
</dbReference>
<keyword evidence="3" id="KW-1185">Reference proteome</keyword>
<reference evidence="2" key="1">
    <citation type="submission" date="2023-06" db="EMBL/GenBank/DDBJ databases">
        <title>Genome-scale phylogeny and comparative genomics of the fungal order Sordariales.</title>
        <authorList>
            <consortium name="Lawrence Berkeley National Laboratory"/>
            <person name="Hensen N."/>
            <person name="Bonometti L."/>
            <person name="Westerberg I."/>
            <person name="Brannstrom I.O."/>
            <person name="Guillou S."/>
            <person name="Cros-Aarteil S."/>
            <person name="Calhoun S."/>
            <person name="Haridas S."/>
            <person name="Kuo A."/>
            <person name="Mondo S."/>
            <person name="Pangilinan J."/>
            <person name="Riley R."/>
            <person name="LaButti K."/>
            <person name="Andreopoulos B."/>
            <person name="Lipzen A."/>
            <person name="Chen C."/>
            <person name="Yanf M."/>
            <person name="Daum C."/>
            <person name="Ng V."/>
            <person name="Clum A."/>
            <person name="Steindorff A."/>
            <person name="Ohm R."/>
            <person name="Martin F."/>
            <person name="Silar P."/>
            <person name="Natvig D."/>
            <person name="Lalanne C."/>
            <person name="Gautier V."/>
            <person name="Ament-velasquez S.L."/>
            <person name="Kruys A."/>
            <person name="Hutchinson M.I."/>
            <person name="Powell A.J."/>
            <person name="Barry K."/>
            <person name="Miller A.N."/>
            <person name="Grigoriev I.V."/>
            <person name="Debuchy R."/>
            <person name="Gladieux P."/>
            <person name="Thoren M.H."/>
            <person name="Johannesson H."/>
        </authorList>
    </citation>
    <scope>NUCLEOTIDE SEQUENCE</scope>
    <source>
        <strain evidence="2">SMH3391-2</strain>
    </source>
</reference>
<proteinExistence type="predicted"/>
<dbReference type="Gene3D" id="4.10.60.10">
    <property type="entry name" value="Zinc finger, CCHC-type"/>
    <property type="match status" value="1"/>
</dbReference>
<dbReference type="GO" id="GO:0008270">
    <property type="term" value="F:zinc ion binding"/>
    <property type="evidence" value="ECO:0007669"/>
    <property type="project" value="InterPro"/>
</dbReference>
<dbReference type="AlphaFoldDB" id="A0AA40BW73"/>
<organism evidence="2 3">
    <name type="scientific">Bombardia bombarda</name>
    <dbReference type="NCBI Taxonomy" id="252184"/>
    <lineage>
        <taxon>Eukaryota</taxon>
        <taxon>Fungi</taxon>
        <taxon>Dikarya</taxon>
        <taxon>Ascomycota</taxon>
        <taxon>Pezizomycotina</taxon>
        <taxon>Sordariomycetes</taxon>
        <taxon>Sordariomycetidae</taxon>
        <taxon>Sordariales</taxon>
        <taxon>Lasiosphaeriaceae</taxon>
        <taxon>Bombardia</taxon>
    </lineage>
</organism>
<evidence type="ECO:0000313" key="3">
    <source>
        <dbReference type="Proteomes" id="UP001174934"/>
    </source>
</evidence>
<protein>
    <submittedName>
        <fullName evidence="2">Uncharacterized protein</fullName>
    </submittedName>
</protein>
<accession>A0AA40BW73</accession>
<dbReference type="Proteomes" id="UP001174934">
    <property type="component" value="Unassembled WGS sequence"/>
</dbReference>
<feature type="compositionally biased region" description="Pro residues" evidence="1">
    <location>
        <begin position="29"/>
        <end position="38"/>
    </location>
</feature>
<dbReference type="GO" id="GO:0003676">
    <property type="term" value="F:nucleic acid binding"/>
    <property type="evidence" value="ECO:0007669"/>
    <property type="project" value="InterPro"/>
</dbReference>
<sequence length="285" mass="31487">MTCTGDQKNKRKAPQLPPQPQAQSQAQTQPPPPPPPPTTTTTTTTMPSGSNTSSAAPKAADTPATTTTAATTTTPSSTSKPSKVFVGTTILPLPDDANPICGNCNLVGHLASHCLGPWDPMTGTLRVCVFCNTKAHLSDNCPAFWNTYTPSKRYSLFEFLVVYRAGKAPVDTRICWPQLAMDYRNHGARQLDRFPMTRAFAVRTYAETPWKGWDYGTGKMEDFPCDELTRGYKMVRANLSWLCAGEKSLGQWRRRILVGERRAERAFIRDEEENLKLIEACGIEI</sequence>
<feature type="region of interest" description="Disordered" evidence="1">
    <location>
        <begin position="1"/>
        <end position="83"/>
    </location>
</feature>
<evidence type="ECO:0000256" key="1">
    <source>
        <dbReference type="SAM" id="MobiDB-lite"/>
    </source>
</evidence>
<gene>
    <name evidence="2" type="ORF">B0T17DRAFT_358162</name>
</gene>
<name>A0AA40BW73_9PEZI</name>
<comment type="caution">
    <text evidence="2">The sequence shown here is derived from an EMBL/GenBank/DDBJ whole genome shotgun (WGS) entry which is preliminary data.</text>
</comment>
<dbReference type="SUPFAM" id="SSF57756">
    <property type="entry name" value="Retrovirus zinc finger-like domains"/>
    <property type="match status" value="1"/>
</dbReference>